<dbReference type="AlphaFoldDB" id="A0A1I5Q5C3"/>
<dbReference type="SMART" id="SM01134">
    <property type="entry name" value="DeoRC"/>
    <property type="match status" value="1"/>
</dbReference>
<dbReference type="Gene3D" id="3.40.50.1360">
    <property type="match status" value="1"/>
</dbReference>
<evidence type="ECO:0000259" key="3">
    <source>
        <dbReference type="PROSITE" id="PS51000"/>
    </source>
</evidence>
<evidence type="ECO:0000313" key="7">
    <source>
        <dbReference type="Proteomes" id="UP000321547"/>
    </source>
</evidence>
<evidence type="ECO:0000313" key="6">
    <source>
        <dbReference type="Proteomes" id="UP000242243"/>
    </source>
</evidence>
<feature type="domain" description="HTH deoR-type" evidence="3">
    <location>
        <begin position="6"/>
        <end position="61"/>
    </location>
</feature>
<sequence>MTKRFTKERRVHIHNLIQERKRVTVKQLSEELDVSEVTLRTDLKEMEKEGLLTRTHGGAIMKEQTTPTGSFKKRSETNLKEKQIIAKRALSLIEDKSCILLDASTTALELAKEMKQLNMKLTIMTNGMSSAIELKENPYFNVILIGGILRPGSMALEGSVGIQAMDMLNNIDLLFTSSSGFSCESGLTDFNFYETDLKKNMVQRAKHVVALLDHSKFNTNSISSFATLEEIDTIITDHVVEKSAAEKIEAANVHLIDH</sequence>
<dbReference type="PROSITE" id="PS51000">
    <property type="entry name" value="HTH_DEOR_2"/>
    <property type="match status" value="1"/>
</dbReference>
<dbReference type="SUPFAM" id="SSF100950">
    <property type="entry name" value="NagB/RpiA/CoA transferase-like"/>
    <property type="match status" value="1"/>
</dbReference>
<dbReference type="STRING" id="306540.SAMN05421839_1191"/>
<keyword evidence="2" id="KW-0804">Transcription</keyword>
<dbReference type="PANTHER" id="PTHR30363:SF44">
    <property type="entry name" value="AGA OPERON TRANSCRIPTIONAL REPRESSOR-RELATED"/>
    <property type="match status" value="1"/>
</dbReference>
<dbReference type="PRINTS" id="PR00037">
    <property type="entry name" value="HTHLACR"/>
</dbReference>
<organism evidence="5 6">
    <name type="scientific">Halolactibacillus halophilus</name>
    <dbReference type="NCBI Taxonomy" id="306540"/>
    <lineage>
        <taxon>Bacteria</taxon>
        <taxon>Bacillati</taxon>
        <taxon>Bacillota</taxon>
        <taxon>Bacilli</taxon>
        <taxon>Bacillales</taxon>
        <taxon>Bacillaceae</taxon>
        <taxon>Halolactibacillus</taxon>
    </lineage>
</organism>
<evidence type="ECO:0000256" key="2">
    <source>
        <dbReference type="ARBA" id="ARBA00023163"/>
    </source>
</evidence>
<dbReference type="Proteomes" id="UP000242243">
    <property type="component" value="Unassembled WGS sequence"/>
</dbReference>
<protein>
    <submittedName>
        <fullName evidence="5">DNA-binding transcriptional regulator of sugar metabolism, DeoR/GlpR family</fullName>
    </submittedName>
    <submittedName>
        <fullName evidence="4">DeoR family transcriptional regulator</fullName>
    </submittedName>
</protein>
<dbReference type="OrthoDB" id="9797223at2"/>
<reference evidence="5 6" key="1">
    <citation type="submission" date="2016-10" db="EMBL/GenBank/DDBJ databases">
        <authorList>
            <person name="de Groot N.N."/>
        </authorList>
    </citation>
    <scope>NUCLEOTIDE SEQUENCE [LARGE SCALE GENOMIC DNA]</scope>
    <source>
        <strain evidence="5 6">DSM 17073</strain>
    </source>
</reference>
<dbReference type="EMBL" id="BJWI01000013">
    <property type="protein sequence ID" value="GEM01614.1"/>
    <property type="molecule type" value="Genomic_DNA"/>
</dbReference>
<evidence type="ECO:0000256" key="1">
    <source>
        <dbReference type="ARBA" id="ARBA00023015"/>
    </source>
</evidence>
<dbReference type="GO" id="GO:0003700">
    <property type="term" value="F:DNA-binding transcription factor activity"/>
    <property type="evidence" value="ECO:0007669"/>
    <property type="project" value="InterPro"/>
</dbReference>
<keyword evidence="5" id="KW-0238">DNA-binding</keyword>
<dbReference type="SMART" id="SM00420">
    <property type="entry name" value="HTH_DEOR"/>
    <property type="match status" value="1"/>
</dbReference>
<name>A0A1I5Q5C3_9BACI</name>
<evidence type="ECO:0000313" key="5">
    <source>
        <dbReference type="EMBL" id="SFP41564.1"/>
    </source>
</evidence>
<dbReference type="Proteomes" id="UP000321547">
    <property type="component" value="Unassembled WGS sequence"/>
</dbReference>
<dbReference type="Gene3D" id="1.10.10.10">
    <property type="entry name" value="Winged helix-like DNA-binding domain superfamily/Winged helix DNA-binding domain"/>
    <property type="match status" value="1"/>
</dbReference>
<dbReference type="Pfam" id="PF00455">
    <property type="entry name" value="DeoRC"/>
    <property type="match status" value="1"/>
</dbReference>
<accession>A0A1I5Q5C3</accession>
<dbReference type="InterPro" id="IPR014036">
    <property type="entry name" value="DeoR-like_C"/>
</dbReference>
<dbReference type="InterPro" id="IPR050313">
    <property type="entry name" value="Carb_Metab_HTH_regulators"/>
</dbReference>
<dbReference type="Pfam" id="PF08220">
    <property type="entry name" value="HTH_DeoR"/>
    <property type="match status" value="1"/>
</dbReference>
<dbReference type="InterPro" id="IPR036390">
    <property type="entry name" value="WH_DNA-bd_sf"/>
</dbReference>
<evidence type="ECO:0000313" key="4">
    <source>
        <dbReference type="EMBL" id="GEM01614.1"/>
    </source>
</evidence>
<keyword evidence="1" id="KW-0805">Transcription regulation</keyword>
<dbReference type="GO" id="GO:0003677">
    <property type="term" value="F:DNA binding"/>
    <property type="evidence" value="ECO:0007669"/>
    <property type="project" value="UniProtKB-KW"/>
</dbReference>
<gene>
    <name evidence="4" type="ORF">HHA03_11460</name>
    <name evidence="5" type="ORF">SAMN05421839_1191</name>
</gene>
<dbReference type="InterPro" id="IPR037171">
    <property type="entry name" value="NagB/RpiA_transferase-like"/>
</dbReference>
<proteinExistence type="predicted"/>
<dbReference type="RefSeq" id="WP_089832115.1">
    <property type="nucleotide sequence ID" value="NZ_BJWI01000013.1"/>
</dbReference>
<dbReference type="InterPro" id="IPR036388">
    <property type="entry name" value="WH-like_DNA-bd_sf"/>
</dbReference>
<dbReference type="InterPro" id="IPR001034">
    <property type="entry name" value="DeoR_HTH"/>
</dbReference>
<keyword evidence="7" id="KW-1185">Reference proteome</keyword>
<reference evidence="4 7" key="2">
    <citation type="submission" date="2019-07" db="EMBL/GenBank/DDBJ databases">
        <title>Whole genome shotgun sequence of Halolactibacillus halophilus NBRC 100868.</title>
        <authorList>
            <person name="Hosoyama A."/>
            <person name="Uohara A."/>
            <person name="Ohji S."/>
            <person name="Ichikawa N."/>
        </authorList>
    </citation>
    <scope>NUCLEOTIDE SEQUENCE [LARGE SCALE GENOMIC DNA]</scope>
    <source>
        <strain evidence="4 7">NBRC 100868</strain>
    </source>
</reference>
<dbReference type="PANTHER" id="PTHR30363">
    <property type="entry name" value="HTH-TYPE TRANSCRIPTIONAL REGULATOR SRLR-RELATED"/>
    <property type="match status" value="1"/>
</dbReference>
<dbReference type="SUPFAM" id="SSF46785">
    <property type="entry name" value="Winged helix' DNA-binding domain"/>
    <property type="match status" value="1"/>
</dbReference>
<dbReference type="EMBL" id="FOXC01000019">
    <property type="protein sequence ID" value="SFP41564.1"/>
    <property type="molecule type" value="Genomic_DNA"/>
</dbReference>